<dbReference type="RefSeq" id="WP_127781184.1">
    <property type="nucleotide sequence ID" value="NZ_SADD01000015.1"/>
</dbReference>
<dbReference type="GO" id="GO:0050567">
    <property type="term" value="F:glutaminyl-tRNA synthase (glutamine-hydrolyzing) activity"/>
    <property type="evidence" value="ECO:0007669"/>
    <property type="project" value="UniProtKB-EC"/>
</dbReference>
<dbReference type="Proteomes" id="UP000282926">
    <property type="component" value="Unassembled WGS sequence"/>
</dbReference>
<comment type="subunit">
    <text evidence="7">Heterotrimer of A, B and C subunits.</text>
</comment>
<feature type="active site" description="Charge relay system" evidence="7">
    <location>
        <position position="135"/>
    </location>
</feature>
<dbReference type="InterPro" id="IPR023631">
    <property type="entry name" value="Amidase_dom"/>
</dbReference>
<dbReference type="InterPro" id="IPR036928">
    <property type="entry name" value="AS_sf"/>
</dbReference>
<comment type="function">
    <text evidence="7">Allows the formation of correctly charged Gln-tRNA(Gln) through the transamidation of misacylated Glu-tRNA(Gln) in organisms which lack glutaminyl-tRNA synthetase. The reaction takes place in the presence of glutamine and ATP through an activated gamma-phospho-Glu-tRNA(Gln).</text>
</comment>
<dbReference type="InterPro" id="IPR000120">
    <property type="entry name" value="Amidase"/>
</dbReference>
<evidence type="ECO:0000256" key="2">
    <source>
        <dbReference type="ARBA" id="ARBA00022598"/>
    </source>
</evidence>
<dbReference type="EMBL" id="SADD01000015">
    <property type="protein sequence ID" value="RVU41594.1"/>
    <property type="molecule type" value="Genomic_DNA"/>
</dbReference>
<gene>
    <name evidence="7 10" type="primary">gatA</name>
    <name evidence="10" type="ORF">EA187_18220</name>
</gene>
<dbReference type="PANTHER" id="PTHR11895">
    <property type="entry name" value="TRANSAMIDASE"/>
    <property type="match status" value="1"/>
</dbReference>
<dbReference type="InterPro" id="IPR004412">
    <property type="entry name" value="GatA"/>
</dbReference>
<feature type="region of interest" description="Disordered" evidence="8">
    <location>
        <begin position="119"/>
        <end position="138"/>
    </location>
</feature>
<comment type="caution">
    <text evidence="10">The sequence shown here is derived from an EMBL/GenBank/DDBJ whole genome shotgun (WGS) entry which is preliminary data.</text>
</comment>
<reference evidence="10 11" key="1">
    <citation type="submission" date="2019-01" db="EMBL/GenBank/DDBJ databases">
        <title>Lujinxingia litoralis gen. nov., sp. nov. and Lujinxingia sediminis gen. nov., sp. nov., new members in the order Bradymonadales, isolated from coastal sediment.</title>
        <authorList>
            <person name="Li C.-M."/>
        </authorList>
    </citation>
    <scope>NUCLEOTIDE SEQUENCE [LARGE SCALE GENOMIC DNA]</scope>
    <source>
        <strain evidence="10 11">SEH01</strain>
    </source>
</reference>
<evidence type="ECO:0000256" key="3">
    <source>
        <dbReference type="ARBA" id="ARBA00022741"/>
    </source>
</evidence>
<dbReference type="PANTHER" id="PTHR11895:SF7">
    <property type="entry name" value="GLUTAMYL-TRNA(GLN) AMIDOTRANSFERASE SUBUNIT A, MITOCHONDRIAL"/>
    <property type="match status" value="1"/>
</dbReference>
<proteinExistence type="inferred from homology"/>
<feature type="domain" description="Amidase" evidence="9">
    <location>
        <begin position="44"/>
        <end position="447"/>
    </location>
</feature>
<evidence type="ECO:0000256" key="6">
    <source>
        <dbReference type="ARBA" id="ARBA00047407"/>
    </source>
</evidence>
<evidence type="ECO:0000313" key="10">
    <source>
        <dbReference type="EMBL" id="RVU41594.1"/>
    </source>
</evidence>
<dbReference type="Gene3D" id="3.90.1300.10">
    <property type="entry name" value="Amidase signature (AS) domain"/>
    <property type="match status" value="1"/>
</dbReference>
<sequence length="460" mass="47554">MSQPGTFDAFRALPDPAAHVFETSQGDPLGALLTRATPGDIATAALSAEGPLAGLPIGIKDNLCTRDLPTTAASRILEGYRSPFDATVVERLRAAGALIVAKTNLDEFAMGSTGQHSAFKPTLHPLSPTHSPGGSSSGSAAAVAAGWLPAALGSDTGGSLRQPAATCGLVGFKPTYGRVSRHGLIAFASSLDHIGWLTRSVADAALLFDVLAGPDPRDPSALRDAPLRASAQPTPRIPALRLGLLPALIEDTPIHPAISRAFSALIEGLRSAGATLPDLSPAHLELAGPAYTAISSAEAASNLARYEGLRFGQRASGPSGAPSTVEALATHSRSALLGAEVQRRLLLGHSLLSGQTTLAHAQNARAHIRKNLDEALTHVDALLTPTTPDTAPRRDAPDDPEHHRDRFTLPANLAGLPAISLPLGHDADGLPFGLQLIGRRGHDAHLLAIARALEAFLTTA</sequence>
<dbReference type="PROSITE" id="PS00571">
    <property type="entry name" value="AMIDASES"/>
    <property type="match status" value="1"/>
</dbReference>
<evidence type="ECO:0000256" key="7">
    <source>
        <dbReference type="HAMAP-Rule" id="MF_00120"/>
    </source>
</evidence>
<dbReference type="Pfam" id="PF01425">
    <property type="entry name" value="Amidase"/>
    <property type="match status" value="1"/>
</dbReference>
<feature type="active site" description="Charge relay system" evidence="7">
    <location>
        <position position="60"/>
    </location>
</feature>
<evidence type="ECO:0000256" key="5">
    <source>
        <dbReference type="ARBA" id="ARBA00022917"/>
    </source>
</evidence>
<evidence type="ECO:0000256" key="4">
    <source>
        <dbReference type="ARBA" id="ARBA00022840"/>
    </source>
</evidence>
<comment type="similarity">
    <text evidence="1 7">Belongs to the amidase family. GatA subfamily.</text>
</comment>
<dbReference type="HAMAP" id="MF_00120">
    <property type="entry name" value="GatA"/>
    <property type="match status" value="1"/>
</dbReference>
<feature type="active site" description="Acyl-ester intermediate" evidence="7">
    <location>
        <position position="159"/>
    </location>
</feature>
<keyword evidence="11" id="KW-1185">Reference proteome</keyword>
<evidence type="ECO:0000256" key="1">
    <source>
        <dbReference type="ARBA" id="ARBA00008069"/>
    </source>
</evidence>
<feature type="compositionally biased region" description="Basic and acidic residues" evidence="8">
    <location>
        <begin position="391"/>
        <end position="406"/>
    </location>
</feature>
<protein>
    <recommendedName>
        <fullName evidence="7">Glutamyl-tRNA(Gln) amidotransferase subunit A</fullName>
        <shortName evidence="7">Glu-ADT subunit A</shortName>
        <ecNumber evidence="7">6.3.5.7</ecNumber>
    </recommendedName>
</protein>
<organism evidence="10 11">
    <name type="scientific">Lujinxingia sediminis</name>
    <dbReference type="NCBI Taxonomy" id="2480984"/>
    <lineage>
        <taxon>Bacteria</taxon>
        <taxon>Deltaproteobacteria</taxon>
        <taxon>Bradymonadales</taxon>
        <taxon>Lujinxingiaceae</taxon>
        <taxon>Lujinxingia</taxon>
    </lineage>
</organism>
<evidence type="ECO:0000259" key="9">
    <source>
        <dbReference type="Pfam" id="PF01425"/>
    </source>
</evidence>
<keyword evidence="4 7" id="KW-0067">ATP-binding</keyword>
<evidence type="ECO:0000256" key="8">
    <source>
        <dbReference type="SAM" id="MobiDB-lite"/>
    </source>
</evidence>
<keyword evidence="3 7" id="KW-0547">Nucleotide-binding</keyword>
<dbReference type="SUPFAM" id="SSF75304">
    <property type="entry name" value="Amidase signature (AS) enzymes"/>
    <property type="match status" value="1"/>
</dbReference>
<name>A0ABY0CP30_9DELT</name>
<keyword evidence="2 7" id="KW-0436">Ligase</keyword>
<accession>A0ABY0CP30</accession>
<dbReference type="InterPro" id="IPR020556">
    <property type="entry name" value="Amidase_CS"/>
</dbReference>
<evidence type="ECO:0000313" key="11">
    <source>
        <dbReference type="Proteomes" id="UP000282926"/>
    </source>
</evidence>
<keyword evidence="5 7" id="KW-0648">Protein biosynthesis</keyword>
<comment type="catalytic activity">
    <reaction evidence="6 7">
        <text>L-glutamyl-tRNA(Gln) + L-glutamine + ATP + H2O = L-glutaminyl-tRNA(Gln) + L-glutamate + ADP + phosphate + H(+)</text>
        <dbReference type="Rhea" id="RHEA:17521"/>
        <dbReference type="Rhea" id="RHEA-COMP:9681"/>
        <dbReference type="Rhea" id="RHEA-COMP:9684"/>
        <dbReference type="ChEBI" id="CHEBI:15377"/>
        <dbReference type="ChEBI" id="CHEBI:15378"/>
        <dbReference type="ChEBI" id="CHEBI:29985"/>
        <dbReference type="ChEBI" id="CHEBI:30616"/>
        <dbReference type="ChEBI" id="CHEBI:43474"/>
        <dbReference type="ChEBI" id="CHEBI:58359"/>
        <dbReference type="ChEBI" id="CHEBI:78520"/>
        <dbReference type="ChEBI" id="CHEBI:78521"/>
        <dbReference type="ChEBI" id="CHEBI:456216"/>
        <dbReference type="EC" id="6.3.5.7"/>
    </reaction>
</comment>
<dbReference type="EC" id="6.3.5.7" evidence="7"/>
<feature type="region of interest" description="Disordered" evidence="8">
    <location>
        <begin position="383"/>
        <end position="406"/>
    </location>
</feature>